<proteinExistence type="predicted"/>
<protein>
    <submittedName>
        <fullName evidence="1">Uncharacterized protein</fullName>
    </submittedName>
</protein>
<evidence type="ECO:0000313" key="1">
    <source>
        <dbReference type="EMBL" id="SFQ72526.1"/>
    </source>
</evidence>
<gene>
    <name evidence="1" type="ORF">SAMN05216578_102444</name>
</gene>
<accession>A0A1I6AV34</accession>
<organism evidence="1 2">
    <name type="scientific">Halopseudomonas formosensis</name>
    <dbReference type="NCBI Taxonomy" id="1002526"/>
    <lineage>
        <taxon>Bacteria</taxon>
        <taxon>Pseudomonadati</taxon>
        <taxon>Pseudomonadota</taxon>
        <taxon>Gammaproteobacteria</taxon>
        <taxon>Pseudomonadales</taxon>
        <taxon>Pseudomonadaceae</taxon>
        <taxon>Halopseudomonas</taxon>
    </lineage>
</organism>
<name>A0A1I6AV34_9GAMM</name>
<dbReference type="RefSeq" id="WP_328586345.1">
    <property type="nucleotide sequence ID" value="NZ_FOYD01000002.1"/>
</dbReference>
<sequence length="282" mass="30743">MLQFQQRCHTQFFQAGETEAGPLPPDQPVRVGIGDDAHLGIHDRQFGAAGQTQIAHFGGQIIHRRVHADHRAARVAAHRQADPYLAGGEEYIGVGHDDAPRLFSLLIPGALARIEPVIGGTALAGHLQILTQKQPAPAQRAALIEGNTLQQVGRIIRRCGNPGRARFKRAQQEEFAVVITDVNGAEHGVGVQRLGQSRQLCQALLEIAGGGNAIMGQYPDHTLGRQGQSPRPLIEHHGQLARRVVCGCDQCCRTAPIALHYDDRQHRQYTYDNGTGNQPLDR</sequence>
<dbReference type="Proteomes" id="UP000242815">
    <property type="component" value="Unassembled WGS sequence"/>
</dbReference>
<dbReference type="STRING" id="1002526.SAMN05216578_102444"/>
<evidence type="ECO:0000313" key="2">
    <source>
        <dbReference type="Proteomes" id="UP000242815"/>
    </source>
</evidence>
<reference evidence="1 2" key="1">
    <citation type="submission" date="2016-10" db="EMBL/GenBank/DDBJ databases">
        <authorList>
            <person name="de Groot N.N."/>
        </authorList>
    </citation>
    <scope>NUCLEOTIDE SEQUENCE [LARGE SCALE GENOMIC DNA]</scope>
    <source>
        <strain evidence="1 2">JCM 18415</strain>
    </source>
</reference>
<dbReference type="EMBL" id="FOYD01000002">
    <property type="protein sequence ID" value="SFQ72526.1"/>
    <property type="molecule type" value="Genomic_DNA"/>
</dbReference>
<dbReference type="AlphaFoldDB" id="A0A1I6AV34"/>